<evidence type="ECO:0000259" key="4">
    <source>
        <dbReference type="PROSITE" id="PS51186"/>
    </source>
</evidence>
<dbReference type="PANTHER" id="PTHR43792">
    <property type="entry name" value="GNAT FAMILY, PUTATIVE (AFU_ORTHOLOGUE AFUA_3G00765)-RELATED-RELATED"/>
    <property type="match status" value="1"/>
</dbReference>
<dbReference type="EMBL" id="CP045699">
    <property type="protein sequence ID" value="QGA65055.1"/>
    <property type="molecule type" value="Genomic_DNA"/>
</dbReference>
<organism evidence="5 6">
    <name type="scientific">Vibrio algicola</name>
    <dbReference type="NCBI Taxonomy" id="2662262"/>
    <lineage>
        <taxon>Bacteria</taxon>
        <taxon>Pseudomonadati</taxon>
        <taxon>Pseudomonadota</taxon>
        <taxon>Gammaproteobacteria</taxon>
        <taxon>Vibrionales</taxon>
        <taxon>Vibrionaceae</taxon>
        <taxon>Vibrio</taxon>
    </lineage>
</organism>
<dbReference type="Pfam" id="PF13302">
    <property type="entry name" value="Acetyltransf_3"/>
    <property type="match status" value="1"/>
</dbReference>
<keyword evidence="2" id="KW-0012">Acyltransferase</keyword>
<dbReference type="PANTHER" id="PTHR43792:SF8">
    <property type="entry name" value="[RIBOSOMAL PROTEIN US5]-ALANINE N-ACETYLTRANSFERASE"/>
    <property type="match status" value="1"/>
</dbReference>
<evidence type="ECO:0000256" key="1">
    <source>
        <dbReference type="ARBA" id="ARBA00022679"/>
    </source>
</evidence>
<evidence type="ECO:0000256" key="3">
    <source>
        <dbReference type="ARBA" id="ARBA00038502"/>
    </source>
</evidence>
<sequence>MFTIEIDSELKLALIERSFAHKYFEIVSKEEKYLSQWLAWPSHAKSEDFFLRFVSKSLLDYAEGKAMTCGIIYQDELVGNISFNSINHNLKMAEIGYWLRESYQGKGIITRSVSKFINIAFSDLNLEKIQISAGENNIPSRKVCERLGMKLEGVISNCENLNGRIINHAVYGLSKE</sequence>
<dbReference type="SUPFAM" id="SSF55729">
    <property type="entry name" value="Acyl-CoA N-acyltransferases (Nat)"/>
    <property type="match status" value="1"/>
</dbReference>
<evidence type="ECO:0000256" key="2">
    <source>
        <dbReference type="ARBA" id="ARBA00023315"/>
    </source>
</evidence>
<gene>
    <name evidence="5" type="ORF">GFB47_06270</name>
</gene>
<comment type="similarity">
    <text evidence="3">Belongs to the acetyltransferase family. RimJ subfamily.</text>
</comment>
<dbReference type="GO" id="GO:0016747">
    <property type="term" value="F:acyltransferase activity, transferring groups other than amino-acyl groups"/>
    <property type="evidence" value="ECO:0007669"/>
    <property type="project" value="InterPro"/>
</dbReference>
<name>A0A5Q0TGJ9_9VIBR</name>
<accession>A0A5Q0TGJ9</accession>
<keyword evidence="1 5" id="KW-0808">Transferase</keyword>
<dbReference type="Gene3D" id="3.40.630.30">
    <property type="match status" value="1"/>
</dbReference>
<protein>
    <submittedName>
        <fullName evidence="5">GNAT family N-acetyltransferase</fullName>
    </submittedName>
</protein>
<dbReference type="InterPro" id="IPR016181">
    <property type="entry name" value="Acyl_CoA_acyltransferase"/>
</dbReference>
<dbReference type="AlphaFoldDB" id="A0A5Q0TGJ9"/>
<proteinExistence type="inferred from homology"/>
<dbReference type="InterPro" id="IPR000182">
    <property type="entry name" value="GNAT_dom"/>
</dbReference>
<dbReference type="Proteomes" id="UP000348942">
    <property type="component" value="Chromosome 1"/>
</dbReference>
<reference evidence="5 6" key="1">
    <citation type="submission" date="2019-10" db="EMBL/GenBank/DDBJ databases">
        <title>Vibrio sp. nov., isolated from Coralline algae surface.</title>
        <authorList>
            <person name="Geng Y."/>
            <person name="Zhang X."/>
        </authorList>
    </citation>
    <scope>NUCLEOTIDE SEQUENCE [LARGE SCALE GENOMIC DNA]</scope>
    <source>
        <strain evidence="5 6">SM1977</strain>
    </source>
</reference>
<dbReference type="RefSeq" id="WP_153447205.1">
    <property type="nucleotide sequence ID" value="NZ_CP045699.1"/>
</dbReference>
<dbReference type="PROSITE" id="PS51186">
    <property type="entry name" value="GNAT"/>
    <property type="match status" value="1"/>
</dbReference>
<keyword evidence="6" id="KW-1185">Reference proteome</keyword>
<evidence type="ECO:0000313" key="5">
    <source>
        <dbReference type="EMBL" id="QGA65055.1"/>
    </source>
</evidence>
<feature type="domain" description="N-acetyltransferase" evidence="4">
    <location>
        <begin position="24"/>
        <end position="176"/>
    </location>
</feature>
<dbReference type="InterPro" id="IPR051531">
    <property type="entry name" value="N-acetyltransferase"/>
</dbReference>
<evidence type="ECO:0000313" key="6">
    <source>
        <dbReference type="Proteomes" id="UP000348942"/>
    </source>
</evidence>